<gene>
    <name evidence="1" type="ORF">QAD02_020845</name>
</gene>
<protein>
    <submittedName>
        <fullName evidence="1">Uncharacterized protein</fullName>
    </submittedName>
</protein>
<reference evidence="1" key="1">
    <citation type="submission" date="2023-04" db="EMBL/GenBank/DDBJ databases">
        <title>A chromosome-level genome assembly of the parasitoid wasp Eretmocerus hayati.</title>
        <authorList>
            <person name="Zhong Y."/>
            <person name="Liu S."/>
            <person name="Liu Y."/>
        </authorList>
    </citation>
    <scope>NUCLEOTIDE SEQUENCE</scope>
    <source>
        <strain evidence="1">ZJU_SS_LIU_2023</strain>
    </source>
</reference>
<organism evidence="1 2">
    <name type="scientific">Eretmocerus hayati</name>
    <dbReference type="NCBI Taxonomy" id="131215"/>
    <lineage>
        <taxon>Eukaryota</taxon>
        <taxon>Metazoa</taxon>
        <taxon>Ecdysozoa</taxon>
        <taxon>Arthropoda</taxon>
        <taxon>Hexapoda</taxon>
        <taxon>Insecta</taxon>
        <taxon>Pterygota</taxon>
        <taxon>Neoptera</taxon>
        <taxon>Endopterygota</taxon>
        <taxon>Hymenoptera</taxon>
        <taxon>Apocrita</taxon>
        <taxon>Proctotrupomorpha</taxon>
        <taxon>Chalcidoidea</taxon>
        <taxon>Aphelinidae</taxon>
        <taxon>Aphelininae</taxon>
        <taxon>Eretmocerus</taxon>
    </lineage>
</organism>
<keyword evidence="2" id="KW-1185">Reference proteome</keyword>
<evidence type="ECO:0000313" key="2">
    <source>
        <dbReference type="Proteomes" id="UP001239111"/>
    </source>
</evidence>
<sequence length="218" mass="24865">MSDVLSVEYVHQMQVEEDYEYAHIRFRHQGPRKKIEEIDIVPTDWLFLTNDDSLQCKFLSSKYLEIPGKVQLLHHLVEKRGPVPDGWPSFPVRAIGRAHTYEGALNNLKRLSAEENVFTDSEDGGSNETEEALIRQVKRGALRLQQEALKRKMEICGEDKECSSAKMVKKYNGATKEMDATLESPHKLQDETQKSNGDTSNVDKAKYNIPSTVNSDLR</sequence>
<comment type="caution">
    <text evidence="1">The sequence shown here is derived from an EMBL/GenBank/DDBJ whole genome shotgun (WGS) entry which is preliminary data.</text>
</comment>
<accession>A0ACC2PNS1</accession>
<proteinExistence type="predicted"/>
<evidence type="ECO:0000313" key="1">
    <source>
        <dbReference type="EMBL" id="KAJ8685052.1"/>
    </source>
</evidence>
<dbReference type="Proteomes" id="UP001239111">
    <property type="component" value="Chromosome 1"/>
</dbReference>
<name>A0ACC2PNS1_9HYME</name>
<dbReference type="EMBL" id="CM056741">
    <property type="protein sequence ID" value="KAJ8685052.1"/>
    <property type="molecule type" value="Genomic_DNA"/>
</dbReference>